<dbReference type="EMBL" id="DQ139261">
    <property type="protein sequence ID" value="ABA55941.1"/>
    <property type="molecule type" value="Genomic_DNA"/>
</dbReference>
<sequence>MKVYKLEWRLLVGAFFFSGISLFLDYHLGRTDLFMRSGAVVVLLAAIVEYRTSSHILKDIQNAIRKNVAKDAAIDWVLEDKSQFNEFLKAITVLPPAPTQERKRISFFAHIFLVLGTVIWGYADLWF</sequence>
<protein>
    <submittedName>
        <fullName evidence="2">Uncharacterized protein</fullName>
    </submittedName>
</protein>
<feature type="transmembrane region" description="Helical" evidence="1">
    <location>
        <begin position="105"/>
        <end position="123"/>
    </location>
</feature>
<evidence type="ECO:0000256" key="1">
    <source>
        <dbReference type="SAM" id="Phobius"/>
    </source>
</evidence>
<proteinExistence type="predicted"/>
<accession>Q2F9T0</accession>
<keyword evidence="1" id="KW-1133">Transmembrane helix</keyword>
<evidence type="ECO:0000313" key="2">
    <source>
        <dbReference type="EMBL" id="ABA55941.1"/>
    </source>
</evidence>
<feature type="transmembrane region" description="Helical" evidence="1">
    <location>
        <begin position="33"/>
        <end position="50"/>
    </location>
</feature>
<name>Q2F9T0_9VIBR</name>
<keyword evidence="1" id="KW-0472">Membrane</keyword>
<feature type="transmembrane region" description="Helical" evidence="1">
    <location>
        <begin position="7"/>
        <end position="27"/>
    </location>
</feature>
<dbReference type="AlphaFoldDB" id="Q2F9T0"/>
<keyword evidence="1" id="KW-0812">Transmembrane</keyword>
<organism evidence="2">
    <name type="scientific">Vibrio sp. DAT722</name>
    <dbReference type="NCBI Taxonomy" id="344879"/>
    <lineage>
        <taxon>Bacteria</taxon>
        <taxon>Pseudomonadati</taxon>
        <taxon>Pseudomonadota</taxon>
        <taxon>Gammaproteobacteria</taxon>
        <taxon>Vibrionales</taxon>
        <taxon>Vibrionaceae</taxon>
        <taxon>Vibrio</taxon>
    </lineage>
</organism>
<reference evidence="2" key="1">
    <citation type="journal article" date="2006" name="BMC Evol. Biol.">
        <title>Recovery and evolutionary analysis of complete integron gene cassette arrays from Vibrio.</title>
        <authorList>
            <person name="Boucher Y."/>
            <person name="Nesbo C.L."/>
            <person name="Joss M.J."/>
            <person name="Robinson A."/>
            <person name="Mabbutt B.C."/>
            <person name="Gillings M.R."/>
            <person name="Doolittle W.F."/>
            <person name="Stokes H.W."/>
        </authorList>
    </citation>
    <scope>NUCLEOTIDE SEQUENCE</scope>
    <source>
        <strain evidence="2">DAT722</strain>
    </source>
</reference>